<evidence type="ECO:0000313" key="2">
    <source>
        <dbReference type="EMBL" id="KAG7296385.1"/>
    </source>
</evidence>
<feature type="compositionally biased region" description="Low complexity" evidence="1">
    <location>
        <begin position="34"/>
        <end position="46"/>
    </location>
</feature>
<evidence type="ECO:0000256" key="1">
    <source>
        <dbReference type="SAM" id="MobiDB-lite"/>
    </source>
</evidence>
<feature type="compositionally biased region" description="Basic residues" evidence="1">
    <location>
        <begin position="22"/>
        <end position="33"/>
    </location>
</feature>
<keyword evidence="3" id="KW-1185">Reference proteome</keyword>
<gene>
    <name evidence="2" type="ORF">JYU34_021532</name>
</gene>
<evidence type="ECO:0000313" key="3">
    <source>
        <dbReference type="Proteomes" id="UP000823941"/>
    </source>
</evidence>
<dbReference type="EMBL" id="JAHIBW010000029">
    <property type="protein sequence ID" value="KAG7296385.1"/>
    <property type="molecule type" value="Genomic_DNA"/>
</dbReference>
<accession>A0ABQ7PVD4</accession>
<name>A0ABQ7PVD4_PLUXY</name>
<organism evidence="2 3">
    <name type="scientific">Plutella xylostella</name>
    <name type="common">Diamondback moth</name>
    <name type="synonym">Plutella maculipennis</name>
    <dbReference type="NCBI Taxonomy" id="51655"/>
    <lineage>
        <taxon>Eukaryota</taxon>
        <taxon>Metazoa</taxon>
        <taxon>Ecdysozoa</taxon>
        <taxon>Arthropoda</taxon>
        <taxon>Hexapoda</taxon>
        <taxon>Insecta</taxon>
        <taxon>Pterygota</taxon>
        <taxon>Neoptera</taxon>
        <taxon>Endopterygota</taxon>
        <taxon>Lepidoptera</taxon>
        <taxon>Glossata</taxon>
        <taxon>Ditrysia</taxon>
        <taxon>Yponomeutoidea</taxon>
        <taxon>Plutellidae</taxon>
        <taxon>Plutella</taxon>
    </lineage>
</organism>
<comment type="caution">
    <text evidence="2">The sequence shown here is derived from an EMBL/GenBank/DDBJ whole genome shotgun (WGS) entry which is preliminary data.</text>
</comment>
<reference evidence="2 3" key="1">
    <citation type="submission" date="2021-06" db="EMBL/GenBank/DDBJ databases">
        <title>A haploid diamondback moth (Plutella xylostella L.) genome assembly resolves 31 chromosomes and identifies a diamide resistance mutation.</title>
        <authorList>
            <person name="Ward C.M."/>
            <person name="Perry K.D."/>
            <person name="Baker G."/>
            <person name="Powis K."/>
            <person name="Heckel D.G."/>
            <person name="Baxter S.W."/>
        </authorList>
    </citation>
    <scope>NUCLEOTIDE SEQUENCE [LARGE SCALE GENOMIC DNA]</scope>
    <source>
        <strain evidence="2 3">LV</strain>
        <tissue evidence="2">Single pupa</tissue>
    </source>
</reference>
<proteinExistence type="predicted"/>
<sequence>MNVRSGSECESFVAQDAATAAAKKKPAASKRKSSASASSTSSSTNKSQKKKKTVDVFGLCNEDEYNECVLQSKTLPSFVVNRVANGNQRRVGSTSGEFYAELKVYARHDAEEAPKDTRWTKALLRLNCYLEEGSPQWKLLHRFVKEAGTLFEDCVPSFYNPDLVKIKQAD</sequence>
<feature type="region of interest" description="Disordered" evidence="1">
    <location>
        <begin position="20"/>
        <end position="48"/>
    </location>
</feature>
<dbReference type="Proteomes" id="UP000823941">
    <property type="component" value="Chromosome 29"/>
</dbReference>
<protein>
    <submittedName>
        <fullName evidence="2">Uncharacterized protein</fullName>
    </submittedName>
</protein>